<protein>
    <recommendedName>
        <fullName evidence="9">Protein kinase domain-containing protein</fullName>
    </recommendedName>
</protein>
<keyword evidence="2 7" id="KW-0547">Nucleotide-binding</keyword>
<reference evidence="10" key="1">
    <citation type="submission" date="2016-10" db="EMBL/GenBank/DDBJ databases">
        <authorList>
            <person name="Benchimol M."/>
            <person name="Almeida L.G."/>
            <person name="Vasconcelos A.T."/>
            <person name="Perreira-Neves A."/>
            <person name="Rosa I.A."/>
            <person name="Tasca T."/>
            <person name="Bogo M.R."/>
            <person name="de Souza W."/>
        </authorList>
    </citation>
    <scope>NUCLEOTIDE SEQUENCE [LARGE SCALE GENOMIC DNA]</scope>
    <source>
        <strain evidence="10">K</strain>
    </source>
</reference>
<dbReference type="Gene3D" id="1.10.510.10">
    <property type="entry name" value="Transferase(Phosphotransferase) domain 1"/>
    <property type="match status" value="1"/>
</dbReference>
<dbReference type="GO" id="GO:0005524">
    <property type="term" value="F:ATP binding"/>
    <property type="evidence" value="ECO:0007669"/>
    <property type="project" value="UniProtKB-UniRule"/>
</dbReference>
<dbReference type="GO" id="GO:0004672">
    <property type="term" value="F:protein kinase activity"/>
    <property type="evidence" value="ECO:0007669"/>
    <property type="project" value="InterPro"/>
</dbReference>
<comment type="caution">
    <text evidence="10">The sequence shown here is derived from an EMBL/GenBank/DDBJ whole genome shotgun (WGS) entry which is preliminary data.</text>
</comment>
<evidence type="ECO:0000256" key="6">
    <source>
        <dbReference type="PROSITE-ProRule" id="PRU00235"/>
    </source>
</evidence>
<keyword evidence="1" id="KW-0808">Transferase</keyword>
<dbReference type="InterPro" id="IPR000719">
    <property type="entry name" value="Prot_kinase_dom"/>
</dbReference>
<evidence type="ECO:0000256" key="3">
    <source>
        <dbReference type="ARBA" id="ARBA00022777"/>
    </source>
</evidence>
<dbReference type="GO" id="GO:0005737">
    <property type="term" value="C:cytoplasm"/>
    <property type="evidence" value="ECO:0007669"/>
    <property type="project" value="TreeGrafter"/>
</dbReference>
<dbReference type="InterPro" id="IPR000408">
    <property type="entry name" value="Reg_chr_condens"/>
</dbReference>
<dbReference type="GeneID" id="94826817"/>
<evidence type="ECO:0000259" key="9">
    <source>
        <dbReference type="PROSITE" id="PS50011"/>
    </source>
</evidence>
<dbReference type="SUPFAM" id="SSF50985">
    <property type="entry name" value="RCC1/BLIP-II"/>
    <property type="match status" value="1"/>
</dbReference>
<dbReference type="RefSeq" id="XP_068361855.1">
    <property type="nucleotide sequence ID" value="XM_068492113.1"/>
</dbReference>
<dbReference type="AlphaFoldDB" id="A0A1J4KBC7"/>
<gene>
    <name evidence="10" type="ORF">TRFO_04803</name>
</gene>
<feature type="repeat" description="RCC1" evidence="6">
    <location>
        <begin position="232"/>
        <end position="284"/>
    </location>
</feature>
<proteinExistence type="inferred from homology"/>
<dbReference type="SUPFAM" id="SSF56112">
    <property type="entry name" value="Protein kinase-like (PK-like)"/>
    <property type="match status" value="1"/>
</dbReference>
<evidence type="ECO:0000256" key="7">
    <source>
        <dbReference type="PROSITE-ProRule" id="PRU10141"/>
    </source>
</evidence>
<dbReference type="Gene3D" id="2.130.10.30">
    <property type="entry name" value="Regulator of chromosome condensation 1/beta-lactamase-inhibitor protein II"/>
    <property type="match status" value="2"/>
</dbReference>
<keyword evidence="4 7" id="KW-0067">ATP-binding</keyword>
<dbReference type="PROSITE" id="PS50012">
    <property type="entry name" value="RCC1_3"/>
    <property type="match status" value="3"/>
</dbReference>
<dbReference type="EMBL" id="MLAK01000660">
    <property type="protein sequence ID" value="OHT08719.1"/>
    <property type="molecule type" value="Genomic_DNA"/>
</dbReference>
<dbReference type="Proteomes" id="UP000179807">
    <property type="component" value="Unassembled WGS sequence"/>
</dbReference>
<keyword evidence="11" id="KW-1185">Reference proteome</keyword>
<keyword evidence="8" id="KW-0175">Coiled coil</keyword>
<keyword evidence="3" id="KW-0418">Kinase</keyword>
<evidence type="ECO:0000256" key="5">
    <source>
        <dbReference type="ARBA" id="ARBA00037982"/>
    </source>
</evidence>
<evidence type="ECO:0000313" key="11">
    <source>
        <dbReference type="Proteomes" id="UP000179807"/>
    </source>
</evidence>
<feature type="repeat" description="RCC1" evidence="6">
    <location>
        <begin position="54"/>
        <end position="101"/>
    </location>
</feature>
<evidence type="ECO:0000256" key="2">
    <source>
        <dbReference type="ARBA" id="ARBA00022741"/>
    </source>
</evidence>
<dbReference type="Pfam" id="PF00069">
    <property type="entry name" value="Pkinase"/>
    <property type="match status" value="1"/>
</dbReference>
<dbReference type="PROSITE" id="PS00108">
    <property type="entry name" value="PROTEIN_KINASE_ST"/>
    <property type="match status" value="1"/>
</dbReference>
<dbReference type="InterPro" id="IPR017441">
    <property type="entry name" value="Protein_kinase_ATP_BS"/>
</dbReference>
<dbReference type="InterPro" id="IPR050339">
    <property type="entry name" value="CC_SR_Kinase"/>
</dbReference>
<feature type="repeat" description="RCC1" evidence="6">
    <location>
        <begin position="4"/>
        <end position="53"/>
    </location>
</feature>
<evidence type="ECO:0000256" key="8">
    <source>
        <dbReference type="SAM" id="Coils"/>
    </source>
</evidence>
<dbReference type="InterPro" id="IPR009091">
    <property type="entry name" value="RCC1/BLIP-II"/>
</dbReference>
<dbReference type="PROSITE" id="PS50011">
    <property type="entry name" value="PROTEIN_KINASE_DOM"/>
    <property type="match status" value="1"/>
</dbReference>
<evidence type="ECO:0000256" key="4">
    <source>
        <dbReference type="ARBA" id="ARBA00022840"/>
    </source>
</evidence>
<dbReference type="PROSITE" id="PS00107">
    <property type="entry name" value="PROTEIN_KINASE_ATP"/>
    <property type="match status" value="1"/>
</dbReference>
<feature type="coiled-coil region" evidence="8">
    <location>
        <begin position="431"/>
        <end position="474"/>
    </location>
</feature>
<comment type="similarity">
    <text evidence="5">Belongs to the protein kinase superfamily. Ser/Thr protein kinase family. GCN2 subfamily.</text>
</comment>
<name>A0A1J4KBC7_9EUKA</name>
<evidence type="ECO:0000313" key="10">
    <source>
        <dbReference type="EMBL" id="OHT08719.1"/>
    </source>
</evidence>
<dbReference type="SMART" id="SM00220">
    <property type="entry name" value="S_TKc"/>
    <property type="match status" value="1"/>
</dbReference>
<feature type="domain" description="Protein kinase" evidence="9">
    <location>
        <begin position="492"/>
        <end position="722"/>
    </location>
</feature>
<organism evidence="10 11">
    <name type="scientific">Tritrichomonas foetus</name>
    <dbReference type="NCBI Taxonomy" id="1144522"/>
    <lineage>
        <taxon>Eukaryota</taxon>
        <taxon>Metamonada</taxon>
        <taxon>Parabasalia</taxon>
        <taxon>Tritrichomonadida</taxon>
        <taxon>Tritrichomonadidae</taxon>
        <taxon>Tritrichomonas</taxon>
    </lineage>
</organism>
<dbReference type="Gene3D" id="3.30.200.20">
    <property type="entry name" value="Phosphorylase Kinase, domain 1"/>
    <property type="match status" value="1"/>
</dbReference>
<dbReference type="InterPro" id="IPR008271">
    <property type="entry name" value="Ser/Thr_kinase_AS"/>
</dbReference>
<evidence type="ECO:0000256" key="1">
    <source>
        <dbReference type="ARBA" id="ARBA00022679"/>
    </source>
</evidence>
<dbReference type="InterPro" id="IPR011009">
    <property type="entry name" value="Kinase-like_dom_sf"/>
</dbReference>
<sequence>MANIVILSAGINNFNQLGRNGDNKTPAPVENLKTENIVRVSLGSSCCVVLYQDGSVFQWGTGYFGMGETFKQEKVPTKISILPKIINVKCGYKFTLFLTAQKKVIIAPNIVHRKAFIELNIDEPAIGLYGFYDPWVVGESGAVYWVDLRGGTHVQKYETFLYGPPKQILSLHNFVILITSRGETLTLSMDSIRNRQKGKESETFQPIKILQGVNIKKVAGILHHVLALSTDNKLYGWGLNDHGELGMADKTIRYESFVPLTIPGDVKIVDIAVGVGYSILVDSEGHVWGFGKRKYGQTMLGDGEGPMSKLIKGAFEVHSSDRFSFVLTRNLPSILQEKVFIEKAIQNPIENKDASNDNKKIVDSVIEVEKMSEIPDNQNNRSHSESILHEKEIEMLKEKLSSSLQQISILDQDNHSLREKLGKFSEMEEIVKAKDIEIVNINNKIEVLNNQLEKQNQKMENLQKVNEINNLRKEKSKLTKFDIMSQEDIDNFPISKFIGRGGSSKVMKVSCQKFYALKILYIGYNDEEYDDDDDDNDHGNFRKYDYDKVRRFMNEFEIMSKISHPNIVKTYGICYGDENHQPSILLEYCPSNLKKMNKKLNNEEKTRIIYEICSGMKYIHQCGLIHRDLKPENILLDHEKHVKICDFGISTLSSENTHTSFIGTPVYMSPEQHNNDTHYTNKVDVYSFGILLLFMLTNGQMPHIPIIDIIQGKKNTHTIRNQ</sequence>
<accession>A0A1J4KBC7</accession>
<dbReference type="VEuPathDB" id="TrichDB:TRFO_04803"/>
<dbReference type="PANTHER" id="PTHR11042">
    <property type="entry name" value="EUKARYOTIC TRANSLATION INITIATION FACTOR 2-ALPHA KINASE EIF2-ALPHA KINASE -RELATED"/>
    <property type="match status" value="1"/>
</dbReference>
<dbReference type="OrthoDB" id="5370059at2759"/>
<dbReference type="CDD" id="cd14014">
    <property type="entry name" value="STKc_PknB_like"/>
    <property type="match status" value="1"/>
</dbReference>
<dbReference type="GO" id="GO:0005634">
    <property type="term" value="C:nucleus"/>
    <property type="evidence" value="ECO:0007669"/>
    <property type="project" value="TreeGrafter"/>
</dbReference>
<dbReference type="Pfam" id="PF00415">
    <property type="entry name" value="RCC1"/>
    <property type="match status" value="3"/>
</dbReference>
<feature type="binding site" evidence="7">
    <location>
        <position position="518"/>
    </location>
    <ligand>
        <name>ATP</name>
        <dbReference type="ChEBI" id="CHEBI:30616"/>
    </ligand>
</feature>